<protein>
    <submittedName>
        <fullName evidence="2">Uncharacterized protein</fullName>
    </submittedName>
</protein>
<dbReference type="InterPro" id="IPR046670">
    <property type="entry name" value="DUF6540"/>
</dbReference>
<gene>
    <name evidence="2" type="ORF">H2204_006533</name>
</gene>
<keyword evidence="3" id="KW-1185">Reference proteome</keyword>
<dbReference type="AlphaFoldDB" id="A0AA39CXR8"/>
<sequence>MPLEVYKVAYKLALADPDIPGPRYHTVLFVRTKTNGDGIVHHVTGDIVSGMQYQSRPAKRPEDSQTFNSKELLGVVEPTDYPGVFDQTCRQQPPPPRQKRFNPATHRTEQMKPDGSFYERGEMRSPMVKCTEWTERQAIPALLQNGIIKPR</sequence>
<reference evidence="2" key="1">
    <citation type="submission" date="2022-10" db="EMBL/GenBank/DDBJ databases">
        <title>Culturing micro-colonial fungi from biological soil crusts in the Mojave desert and describing Neophaeococcomyces mojavensis, and introducing the new genera and species Taxawa tesnikishii.</title>
        <authorList>
            <person name="Kurbessoian T."/>
            <person name="Stajich J.E."/>
        </authorList>
    </citation>
    <scope>NUCLEOTIDE SEQUENCE</scope>
    <source>
        <strain evidence="2">TK_35</strain>
    </source>
</reference>
<name>A0AA39CXR8_9EURO</name>
<evidence type="ECO:0000313" key="3">
    <source>
        <dbReference type="Proteomes" id="UP001172681"/>
    </source>
</evidence>
<dbReference type="Pfam" id="PF20174">
    <property type="entry name" value="DUF6540"/>
    <property type="match status" value="1"/>
</dbReference>
<feature type="compositionally biased region" description="Basic and acidic residues" evidence="1">
    <location>
        <begin position="106"/>
        <end position="120"/>
    </location>
</feature>
<dbReference type="EMBL" id="JAPDRN010000041">
    <property type="protein sequence ID" value="KAJ9633986.1"/>
    <property type="molecule type" value="Genomic_DNA"/>
</dbReference>
<evidence type="ECO:0000256" key="1">
    <source>
        <dbReference type="SAM" id="MobiDB-lite"/>
    </source>
</evidence>
<feature type="region of interest" description="Disordered" evidence="1">
    <location>
        <begin position="87"/>
        <end position="120"/>
    </location>
</feature>
<comment type="caution">
    <text evidence="2">The sequence shown here is derived from an EMBL/GenBank/DDBJ whole genome shotgun (WGS) entry which is preliminary data.</text>
</comment>
<evidence type="ECO:0000313" key="2">
    <source>
        <dbReference type="EMBL" id="KAJ9633986.1"/>
    </source>
</evidence>
<proteinExistence type="predicted"/>
<organism evidence="2 3">
    <name type="scientific">Knufia peltigerae</name>
    <dbReference type="NCBI Taxonomy" id="1002370"/>
    <lineage>
        <taxon>Eukaryota</taxon>
        <taxon>Fungi</taxon>
        <taxon>Dikarya</taxon>
        <taxon>Ascomycota</taxon>
        <taxon>Pezizomycotina</taxon>
        <taxon>Eurotiomycetes</taxon>
        <taxon>Chaetothyriomycetidae</taxon>
        <taxon>Chaetothyriales</taxon>
        <taxon>Trichomeriaceae</taxon>
        <taxon>Knufia</taxon>
    </lineage>
</organism>
<accession>A0AA39CXR8</accession>
<dbReference type="Proteomes" id="UP001172681">
    <property type="component" value="Unassembled WGS sequence"/>
</dbReference>